<dbReference type="Proteomes" id="UP000290649">
    <property type="component" value="Unassembled WGS sequence"/>
</dbReference>
<gene>
    <name evidence="2" type="ORF">DS745_20450</name>
</gene>
<feature type="transmembrane region" description="Helical" evidence="1">
    <location>
        <begin position="180"/>
        <end position="198"/>
    </location>
</feature>
<feature type="transmembrane region" description="Helical" evidence="1">
    <location>
        <begin position="55"/>
        <end position="77"/>
    </location>
</feature>
<keyword evidence="1" id="KW-0812">Transmembrane</keyword>
<keyword evidence="1" id="KW-0472">Membrane</keyword>
<proteinExistence type="predicted"/>
<feature type="transmembrane region" description="Helical" evidence="1">
    <location>
        <begin position="151"/>
        <end position="173"/>
    </location>
</feature>
<reference evidence="2 3" key="1">
    <citation type="journal article" date="2019" name="Int. J. Syst. Evol. Microbiol.">
        <title>Anaerobacillus alkaliphilus sp. nov., a novel alkaliphilic and moderately halophilic bacterium.</title>
        <authorList>
            <person name="Borsodi A.K."/>
            <person name="Aszalos J.M."/>
            <person name="Bihari P."/>
            <person name="Nagy I."/>
            <person name="Schumann P."/>
            <person name="Sproer C."/>
            <person name="Kovacs A.L."/>
            <person name="Boka K."/>
            <person name="Dobosy P."/>
            <person name="Ovari M."/>
            <person name="Szili-Kovacs T."/>
            <person name="Toth E."/>
        </authorList>
    </citation>
    <scope>NUCLEOTIDE SEQUENCE [LARGE SCALE GENOMIC DNA]</scope>
    <source>
        <strain evidence="2 3">B16-10</strain>
    </source>
</reference>
<feature type="transmembrane region" description="Helical" evidence="1">
    <location>
        <begin position="22"/>
        <end position="43"/>
    </location>
</feature>
<accession>A0A4Q0VRR9</accession>
<organism evidence="2 3">
    <name type="scientific">Anaerobacillus alkaliphilus</name>
    <dbReference type="NCBI Taxonomy" id="1548597"/>
    <lineage>
        <taxon>Bacteria</taxon>
        <taxon>Bacillati</taxon>
        <taxon>Bacillota</taxon>
        <taxon>Bacilli</taxon>
        <taxon>Bacillales</taxon>
        <taxon>Bacillaceae</taxon>
        <taxon>Anaerobacillus</taxon>
    </lineage>
</organism>
<keyword evidence="1" id="KW-1133">Transmembrane helix</keyword>
<dbReference type="AlphaFoldDB" id="A0A4Q0VRR9"/>
<keyword evidence="3" id="KW-1185">Reference proteome</keyword>
<feature type="transmembrane region" description="Helical" evidence="1">
    <location>
        <begin position="218"/>
        <end position="240"/>
    </location>
</feature>
<name>A0A4Q0VRR9_9BACI</name>
<evidence type="ECO:0000256" key="1">
    <source>
        <dbReference type="SAM" id="Phobius"/>
    </source>
</evidence>
<evidence type="ECO:0000313" key="2">
    <source>
        <dbReference type="EMBL" id="RXI98685.1"/>
    </source>
</evidence>
<evidence type="ECO:0000313" key="3">
    <source>
        <dbReference type="Proteomes" id="UP000290649"/>
    </source>
</evidence>
<dbReference type="EMBL" id="QOUX01000046">
    <property type="protein sequence ID" value="RXI98685.1"/>
    <property type="molecule type" value="Genomic_DNA"/>
</dbReference>
<feature type="transmembrane region" description="Helical" evidence="1">
    <location>
        <begin position="106"/>
        <end position="131"/>
    </location>
</feature>
<protein>
    <submittedName>
        <fullName evidence="2">Uncharacterized protein</fullName>
    </submittedName>
</protein>
<comment type="caution">
    <text evidence="2">The sequence shown here is derived from an EMBL/GenBank/DDBJ whole genome shotgun (WGS) entry which is preliminary data.</text>
</comment>
<sequence length="248" mass="26842">MYLTEANINELIKKQYLYKLRAHYGIFTSLLLTQIAAIAFSFMGSGSMGTGSNGFSINVTFYTGNVIIAFTMLWAFISGVSMNSRLVREGDFSFVTNRLTSNLSNIAFMLTATTIGGICAMLGSSLIKTIMYFLGANNLVSHSFAVPLNQLLTGVITTVLYVSLFGILGYVVAGITQLSRIFVILLPVGFVGLIFLEARTGGGGLLVSVTKFFATETSLLILALKVVFVISGLCFLTVLISNKQEVRR</sequence>